<comment type="caution">
    <text evidence="1">The sequence shown here is derived from an EMBL/GenBank/DDBJ whole genome shotgun (WGS) entry which is preliminary data.</text>
</comment>
<accession>A0A643F155</accession>
<organism evidence="1">
    <name type="scientific">Brucella pituitosa</name>
    <dbReference type="NCBI Taxonomy" id="571256"/>
    <lineage>
        <taxon>Bacteria</taxon>
        <taxon>Pseudomonadati</taxon>
        <taxon>Pseudomonadota</taxon>
        <taxon>Alphaproteobacteria</taxon>
        <taxon>Hyphomicrobiales</taxon>
        <taxon>Brucellaceae</taxon>
        <taxon>Brucella/Ochrobactrum group</taxon>
        <taxon>Brucella</taxon>
    </lineage>
</organism>
<dbReference type="EMBL" id="VZPE01000003">
    <property type="protein sequence ID" value="KAB0571914.1"/>
    <property type="molecule type" value="Genomic_DNA"/>
</dbReference>
<gene>
    <name evidence="1" type="ORF">F7Q93_09805</name>
</gene>
<evidence type="ECO:0000313" key="1">
    <source>
        <dbReference type="EMBL" id="KAB0571914.1"/>
    </source>
</evidence>
<protein>
    <submittedName>
        <fullName evidence="1">Uncharacterized protein</fullName>
    </submittedName>
</protein>
<reference evidence="1" key="1">
    <citation type="submission" date="2019-09" db="EMBL/GenBank/DDBJ databases">
        <title>Draft genome sequences of 48 bacterial type strains from the CCUG.</title>
        <authorList>
            <person name="Tunovic T."/>
            <person name="Pineiro-Iglesias B."/>
            <person name="Unosson C."/>
            <person name="Inganas E."/>
            <person name="Ohlen M."/>
            <person name="Cardew S."/>
            <person name="Jensie-Markopoulos S."/>
            <person name="Salva-Serra F."/>
            <person name="Jaen-Luchoro D."/>
            <person name="Karlsson R."/>
            <person name="Svensson-Stadler L."/>
            <person name="Chun J."/>
            <person name="Moore E."/>
        </authorList>
    </citation>
    <scope>NUCLEOTIDE SEQUENCE</scope>
    <source>
        <strain evidence="1">CCUG 50899</strain>
    </source>
</reference>
<dbReference type="RefSeq" id="WP_012091788.1">
    <property type="nucleotide sequence ID" value="NZ_JBHEEN010000002.1"/>
</dbReference>
<sequence>MDIQLLGMRLYNGAAKPDFDLLAYADLSVAGGLTIRGAALVSRDGEYRVWPPLSKDDRKAVKWRHDSPFHEAAIKLVLPAYRAISGKMEG</sequence>
<name>A0A643F155_9HYPH</name>
<proteinExistence type="predicted"/>
<dbReference type="AlphaFoldDB" id="A0A643F155"/>